<keyword evidence="5 10" id="KW-1133">Transmembrane helix</keyword>
<sequence>MSARTLAIHPNGFCVARNLKCSVLTVCRGVRGWTGAGHTRQSPSSNGYVLGAARRSCIAVTRSLPEQQDGDSRASGHQSPPAAVAGEPSGVALPTGWGSTILQQQLPPEHSLQQLLQPLLQQPASTGGATTVPGDDVATIAAASTSLATVGSSTAPGSPTASLAASSPFADTADAAAEPIDVQATELPPRTSTPVLTMAAPTAAAAASAAPAAAPVTAKKNRDWVKVVGVCAFAAMLCYLDRTNISTAIVPMAEQFGWDKQFCGAVLSAFFAGYGATQVLGGQWSDKYGGSAVLAGGLALWSVATALTPFAAAWGTMPLLAARTLLGMGQGVAFPAMHALLAKHVPHKVRSGAIGIIMACAHCGTALGFGASPAIIDAMGWGWTYYLFGGAALLWLPFWLNMGRKKAQAAAKAAAAAAAQQAQQLQQRAAAASAHIMHSGGSAWSQAGSMAAATAGAAALCSGAAAADAVMPTVRDTPAGTSRSAHPLLDAIEQQHDQQQQHAARLQQRAAATANPSSSSKQDSSSSNPNVGFWPLMRRKEVWAIAIAQYTAGWGFYGLLAWLPSFFIEHCGLQLSQLGAFTLAPYLLQAVVGASAGILADNLIVQRNWGIRDVRVLMQVAGMLGPAACLFAAASPLSAHSPYLATGLITVAMGMSALTCSGVSASHLDIAPRHAGVVFGVGNTAGTLAGLVAVPGLGYVLQHTGNWSVAFGLAAAHNVVGAALWAKWVGDRPLPEDGGEPEGEMKLKAA</sequence>
<gene>
    <name evidence="12" type="ORF">BQ4739_LOCUS11624</name>
</gene>
<evidence type="ECO:0000256" key="1">
    <source>
        <dbReference type="ARBA" id="ARBA00004141"/>
    </source>
</evidence>
<dbReference type="EMBL" id="FNXT01001055">
    <property type="protein sequence ID" value="SZX71483.1"/>
    <property type="molecule type" value="Genomic_DNA"/>
</dbReference>
<dbReference type="InterPro" id="IPR011701">
    <property type="entry name" value="MFS"/>
</dbReference>
<dbReference type="PROSITE" id="PS50850">
    <property type="entry name" value="MFS"/>
    <property type="match status" value="1"/>
</dbReference>
<name>A0A383W2T8_TETOB</name>
<evidence type="ECO:0000256" key="2">
    <source>
        <dbReference type="ARBA" id="ARBA00022448"/>
    </source>
</evidence>
<protein>
    <recommendedName>
        <fullName evidence="11">Major facilitator superfamily (MFS) profile domain-containing protein</fullName>
    </recommendedName>
</protein>
<dbReference type="PANTHER" id="PTHR11662">
    <property type="entry name" value="SOLUTE CARRIER FAMILY 17"/>
    <property type="match status" value="1"/>
</dbReference>
<dbReference type="PANTHER" id="PTHR11662:SF446">
    <property type="entry name" value="SODIUM-DEPENDENT PHOSPHATE TRANSPORT PROTEIN 1, CHLOROPLASTIC"/>
    <property type="match status" value="1"/>
</dbReference>
<keyword evidence="3 10" id="KW-0812">Transmembrane</keyword>
<dbReference type="GO" id="GO:0016020">
    <property type="term" value="C:membrane"/>
    <property type="evidence" value="ECO:0007669"/>
    <property type="project" value="UniProtKB-SubCell"/>
</dbReference>
<evidence type="ECO:0000256" key="4">
    <source>
        <dbReference type="ARBA" id="ARBA00022847"/>
    </source>
</evidence>
<feature type="transmembrane region" description="Helical" evidence="10">
    <location>
        <begin position="643"/>
        <end position="665"/>
    </location>
</feature>
<dbReference type="InterPro" id="IPR020846">
    <property type="entry name" value="MFS_dom"/>
</dbReference>
<feature type="transmembrane region" description="Helical" evidence="10">
    <location>
        <begin position="320"/>
        <end position="341"/>
    </location>
</feature>
<evidence type="ECO:0000313" key="13">
    <source>
        <dbReference type="Proteomes" id="UP000256970"/>
    </source>
</evidence>
<evidence type="ECO:0000256" key="5">
    <source>
        <dbReference type="ARBA" id="ARBA00022989"/>
    </source>
</evidence>
<dbReference type="GO" id="GO:0015293">
    <property type="term" value="F:symporter activity"/>
    <property type="evidence" value="ECO:0007669"/>
    <property type="project" value="UniProtKB-KW"/>
</dbReference>
<dbReference type="AlphaFoldDB" id="A0A383W2T8"/>
<dbReference type="InterPro" id="IPR050382">
    <property type="entry name" value="MFS_Na/Anion_cotransporter"/>
</dbReference>
<feature type="compositionally biased region" description="Low complexity" evidence="9">
    <location>
        <begin position="497"/>
        <end position="527"/>
    </location>
</feature>
<comment type="subcellular location">
    <subcellularLocation>
        <location evidence="1">Membrane</location>
        <topology evidence="1">Multi-pass membrane protein</topology>
    </subcellularLocation>
</comment>
<evidence type="ECO:0000259" key="11">
    <source>
        <dbReference type="PROSITE" id="PS50850"/>
    </source>
</evidence>
<keyword evidence="8" id="KW-0175">Coiled coil</keyword>
<dbReference type="Gene3D" id="1.20.1250.20">
    <property type="entry name" value="MFS general substrate transporter like domains"/>
    <property type="match status" value="2"/>
</dbReference>
<keyword evidence="2" id="KW-0813">Transport</keyword>
<evidence type="ECO:0000256" key="10">
    <source>
        <dbReference type="SAM" id="Phobius"/>
    </source>
</evidence>
<dbReference type="Proteomes" id="UP000256970">
    <property type="component" value="Unassembled WGS sequence"/>
</dbReference>
<feature type="region of interest" description="Disordered" evidence="9">
    <location>
        <begin position="493"/>
        <end position="530"/>
    </location>
</feature>
<accession>A0A383W2T8</accession>
<feature type="transmembrane region" description="Helical" evidence="10">
    <location>
        <begin position="382"/>
        <end position="400"/>
    </location>
</feature>
<evidence type="ECO:0000256" key="3">
    <source>
        <dbReference type="ARBA" id="ARBA00022692"/>
    </source>
</evidence>
<keyword evidence="4" id="KW-0769">Symport</keyword>
<evidence type="ECO:0000256" key="8">
    <source>
        <dbReference type="SAM" id="Coils"/>
    </source>
</evidence>
<feature type="transmembrane region" description="Helical" evidence="10">
    <location>
        <begin position="616"/>
        <end position="637"/>
    </location>
</feature>
<keyword evidence="13" id="KW-1185">Reference proteome</keyword>
<feature type="transmembrane region" description="Helical" evidence="10">
    <location>
        <begin position="583"/>
        <end position="604"/>
    </location>
</feature>
<dbReference type="FunFam" id="1.20.1250.20:FF:000003">
    <property type="entry name" value="Solute carrier family 17 member 3"/>
    <property type="match status" value="1"/>
</dbReference>
<feature type="region of interest" description="Disordered" evidence="9">
    <location>
        <begin position="64"/>
        <end position="90"/>
    </location>
</feature>
<evidence type="ECO:0000256" key="7">
    <source>
        <dbReference type="ARBA" id="ARBA00024362"/>
    </source>
</evidence>
<comment type="similarity">
    <text evidence="7">Belongs to the major facilitator superfamily. Sodium/anion cotransporter (TC 2.A.1.14) family.</text>
</comment>
<dbReference type="SUPFAM" id="SSF103473">
    <property type="entry name" value="MFS general substrate transporter"/>
    <property type="match status" value="1"/>
</dbReference>
<organism evidence="12 13">
    <name type="scientific">Tetradesmus obliquus</name>
    <name type="common">Green alga</name>
    <name type="synonym">Acutodesmus obliquus</name>
    <dbReference type="NCBI Taxonomy" id="3088"/>
    <lineage>
        <taxon>Eukaryota</taxon>
        <taxon>Viridiplantae</taxon>
        <taxon>Chlorophyta</taxon>
        <taxon>core chlorophytes</taxon>
        <taxon>Chlorophyceae</taxon>
        <taxon>CS clade</taxon>
        <taxon>Sphaeropleales</taxon>
        <taxon>Scenedesmaceae</taxon>
        <taxon>Tetradesmus</taxon>
    </lineage>
</organism>
<proteinExistence type="inferred from homology"/>
<evidence type="ECO:0000256" key="9">
    <source>
        <dbReference type="SAM" id="MobiDB-lite"/>
    </source>
</evidence>
<evidence type="ECO:0000256" key="6">
    <source>
        <dbReference type="ARBA" id="ARBA00023136"/>
    </source>
</evidence>
<feature type="transmembrane region" description="Helical" evidence="10">
    <location>
        <begin position="707"/>
        <end position="726"/>
    </location>
</feature>
<feature type="transmembrane region" description="Helical" evidence="10">
    <location>
        <begin position="292"/>
        <end position="314"/>
    </location>
</feature>
<feature type="transmembrane region" description="Helical" evidence="10">
    <location>
        <begin position="353"/>
        <end position="376"/>
    </location>
</feature>
<feature type="transmembrane region" description="Helical" evidence="10">
    <location>
        <begin position="542"/>
        <end position="563"/>
    </location>
</feature>
<feature type="transmembrane region" description="Helical" evidence="10">
    <location>
        <begin position="677"/>
        <end position="701"/>
    </location>
</feature>
<feature type="domain" description="Major facilitator superfamily (MFS) profile" evidence="11">
    <location>
        <begin position="227"/>
        <end position="733"/>
    </location>
</feature>
<evidence type="ECO:0000313" key="12">
    <source>
        <dbReference type="EMBL" id="SZX71483.1"/>
    </source>
</evidence>
<dbReference type="Pfam" id="PF07690">
    <property type="entry name" value="MFS_1"/>
    <property type="match status" value="1"/>
</dbReference>
<keyword evidence="6 10" id="KW-0472">Membrane</keyword>
<feature type="coiled-coil region" evidence="8">
    <location>
        <begin position="408"/>
        <end position="435"/>
    </location>
</feature>
<reference evidence="12 13" key="1">
    <citation type="submission" date="2016-10" db="EMBL/GenBank/DDBJ databases">
        <authorList>
            <person name="Cai Z."/>
        </authorList>
    </citation>
    <scope>NUCLEOTIDE SEQUENCE [LARGE SCALE GENOMIC DNA]</scope>
</reference>
<dbReference type="InterPro" id="IPR036259">
    <property type="entry name" value="MFS_trans_sf"/>
</dbReference>